<dbReference type="AlphaFoldDB" id="A0A2A8D527"/>
<gene>
    <name evidence="10" type="primary">manA</name>
    <name evidence="10" type="ORF">CRM92_08295</name>
</gene>
<dbReference type="GO" id="GO:0009298">
    <property type="term" value="P:GDP-mannose biosynthetic process"/>
    <property type="evidence" value="ECO:0007669"/>
    <property type="project" value="InterPro"/>
</dbReference>
<dbReference type="GO" id="GO:0004476">
    <property type="term" value="F:mannose-6-phosphate isomerase activity"/>
    <property type="evidence" value="ECO:0007669"/>
    <property type="project" value="UniProtKB-EC"/>
</dbReference>
<evidence type="ECO:0000259" key="9">
    <source>
        <dbReference type="Pfam" id="PF20511"/>
    </source>
</evidence>
<dbReference type="Proteomes" id="UP000219947">
    <property type="component" value="Unassembled WGS sequence"/>
</dbReference>
<feature type="domain" description="Phosphomannose isomerase type I catalytic" evidence="9">
    <location>
        <begin position="4"/>
        <end position="150"/>
    </location>
</feature>
<sequence length="393" mass="42584">MGEIFPLKNKIQNYAWGSHEVLGRMRGVPVPTEKPEAEVWVGAHPAAPSEATVDGSVSPLNELVAAHPDRFLRPDRASDWFPFLFKILAIDAPLSIQVHPTPQQAVAGFEDEQARGIPSDAPHRNYKDRYSKPENVIALTPMKVLTGVRPQGELRELAEAFGADWLSSRVQLSPKQLLTEIIRLPQDAADRAIEGLVNAVQKLMTQDGVSATVSDAADLVNLVAQKYPGDKGLLVAFVMNLMNLVPGDSAFTPDGQAHAYVSGTAIELMNPSDNVLRAGLTPKHIDTEELIKVLGEHQDAPVLQRPEANGLGVEQYAMWDERMSVQHIRVLADESVEYTFEGTSAALVVDGSVTISAGEQNITLCGTESVLHAGDSTSVTITGEGELYIARYV</sequence>
<dbReference type="Pfam" id="PF20511">
    <property type="entry name" value="PMI_typeI_cat"/>
    <property type="match status" value="1"/>
</dbReference>
<dbReference type="Gene3D" id="2.60.120.10">
    <property type="entry name" value="Jelly Rolls"/>
    <property type="match status" value="2"/>
</dbReference>
<dbReference type="PANTHER" id="PTHR10309">
    <property type="entry name" value="MANNOSE-6-PHOSPHATE ISOMERASE"/>
    <property type="match status" value="1"/>
</dbReference>
<evidence type="ECO:0000256" key="1">
    <source>
        <dbReference type="ARBA" id="ARBA00000757"/>
    </source>
</evidence>
<name>A0A2A8D527_9MICC</name>
<feature type="binding site" evidence="8">
    <location>
        <position position="97"/>
    </location>
    <ligand>
        <name>Zn(2+)</name>
        <dbReference type="ChEBI" id="CHEBI:29105"/>
    </ligand>
</feature>
<protein>
    <recommendedName>
        <fullName evidence="3">mannose-6-phosphate isomerase</fullName>
        <ecNumber evidence="3">5.3.1.8</ecNumber>
    </recommendedName>
</protein>
<keyword evidence="6 10" id="KW-0413">Isomerase</keyword>
<dbReference type="RefSeq" id="WP_098042895.1">
    <property type="nucleotide sequence ID" value="NZ_CAURLQ010000016.1"/>
</dbReference>
<evidence type="ECO:0000256" key="7">
    <source>
        <dbReference type="PIRSR" id="PIRSR001480-1"/>
    </source>
</evidence>
<evidence type="ECO:0000256" key="4">
    <source>
        <dbReference type="ARBA" id="ARBA00022723"/>
    </source>
</evidence>
<dbReference type="InterPro" id="IPR014710">
    <property type="entry name" value="RmlC-like_jellyroll"/>
</dbReference>
<dbReference type="Gene3D" id="1.10.441.10">
    <property type="entry name" value="Phosphomannose Isomerase, domain 2"/>
    <property type="match status" value="1"/>
</dbReference>
<dbReference type="EC" id="5.3.1.8" evidence="3"/>
<dbReference type="EMBL" id="PDEV01000003">
    <property type="protein sequence ID" value="PEN16076.1"/>
    <property type="molecule type" value="Genomic_DNA"/>
</dbReference>
<keyword evidence="4 8" id="KW-0479">Metal-binding</keyword>
<comment type="similarity">
    <text evidence="2">Belongs to the mannose-6-phosphate isomerase type 1 family.</text>
</comment>
<keyword evidence="5 8" id="KW-0862">Zinc</keyword>
<keyword evidence="11" id="KW-1185">Reference proteome</keyword>
<accession>A0A2A8D527</accession>
<feature type="binding site" evidence="8">
    <location>
        <position position="258"/>
    </location>
    <ligand>
        <name>Zn(2+)</name>
        <dbReference type="ChEBI" id="CHEBI:29105"/>
    </ligand>
</feature>
<comment type="cofactor">
    <cofactor evidence="8">
        <name>Zn(2+)</name>
        <dbReference type="ChEBI" id="CHEBI:29105"/>
    </cofactor>
    <text evidence="8">Binds 1 zinc ion per subunit.</text>
</comment>
<comment type="caution">
    <text evidence="10">The sequence shown here is derived from an EMBL/GenBank/DDBJ whole genome shotgun (WGS) entry which is preliminary data.</text>
</comment>
<feature type="binding site" evidence="8">
    <location>
        <position position="99"/>
    </location>
    <ligand>
        <name>Zn(2+)</name>
        <dbReference type="ChEBI" id="CHEBI:29105"/>
    </ligand>
</feature>
<evidence type="ECO:0000256" key="3">
    <source>
        <dbReference type="ARBA" id="ARBA00011956"/>
    </source>
</evidence>
<dbReference type="CDD" id="cd07011">
    <property type="entry name" value="cupin_PMI_type_I_N"/>
    <property type="match status" value="1"/>
</dbReference>
<evidence type="ECO:0000313" key="11">
    <source>
        <dbReference type="Proteomes" id="UP000219947"/>
    </source>
</evidence>
<evidence type="ECO:0000256" key="8">
    <source>
        <dbReference type="PIRSR" id="PIRSR001480-2"/>
    </source>
</evidence>
<dbReference type="InterPro" id="IPR016305">
    <property type="entry name" value="Mannose-6-P_Isomerase"/>
</dbReference>
<organism evidence="10 11">
    <name type="scientific">Rothia dentocariosa</name>
    <dbReference type="NCBI Taxonomy" id="2047"/>
    <lineage>
        <taxon>Bacteria</taxon>
        <taxon>Bacillati</taxon>
        <taxon>Actinomycetota</taxon>
        <taxon>Actinomycetes</taxon>
        <taxon>Micrococcales</taxon>
        <taxon>Micrococcaceae</taxon>
        <taxon>Rothia</taxon>
    </lineage>
</organism>
<dbReference type="PRINTS" id="PR00714">
    <property type="entry name" value="MAN6PISMRASE"/>
</dbReference>
<comment type="catalytic activity">
    <reaction evidence="1">
        <text>D-mannose 6-phosphate = D-fructose 6-phosphate</text>
        <dbReference type="Rhea" id="RHEA:12356"/>
        <dbReference type="ChEBI" id="CHEBI:58735"/>
        <dbReference type="ChEBI" id="CHEBI:61527"/>
        <dbReference type="EC" id="5.3.1.8"/>
    </reaction>
</comment>
<evidence type="ECO:0000256" key="2">
    <source>
        <dbReference type="ARBA" id="ARBA00010772"/>
    </source>
</evidence>
<feature type="binding site" evidence="8">
    <location>
        <position position="134"/>
    </location>
    <ligand>
        <name>Zn(2+)</name>
        <dbReference type="ChEBI" id="CHEBI:29105"/>
    </ligand>
</feature>
<dbReference type="GO" id="GO:0008270">
    <property type="term" value="F:zinc ion binding"/>
    <property type="evidence" value="ECO:0007669"/>
    <property type="project" value="InterPro"/>
</dbReference>
<dbReference type="NCBIfam" id="TIGR00218">
    <property type="entry name" value="manA"/>
    <property type="match status" value="1"/>
</dbReference>
<dbReference type="PANTHER" id="PTHR10309:SF0">
    <property type="entry name" value="MANNOSE-6-PHOSPHATE ISOMERASE"/>
    <property type="match status" value="1"/>
</dbReference>
<dbReference type="InterPro" id="IPR011051">
    <property type="entry name" value="RmlC_Cupin_sf"/>
</dbReference>
<dbReference type="SUPFAM" id="SSF51182">
    <property type="entry name" value="RmlC-like cupins"/>
    <property type="match status" value="1"/>
</dbReference>
<dbReference type="InterPro" id="IPR046457">
    <property type="entry name" value="PMI_typeI_cat"/>
</dbReference>
<proteinExistence type="inferred from homology"/>
<dbReference type="GO" id="GO:0005829">
    <property type="term" value="C:cytosol"/>
    <property type="evidence" value="ECO:0007669"/>
    <property type="project" value="TreeGrafter"/>
</dbReference>
<dbReference type="PIRSF" id="PIRSF001480">
    <property type="entry name" value="Mannose-6-phosphate_isomerase"/>
    <property type="match status" value="1"/>
</dbReference>
<evidence type="ECO:0000313" key="10">
    <source>
        <dbReference type="EMBL" id="PEN16076.1"/>
    </source>
</evidence>
<evidence type="ECO:0000256" key="5">
    <source>
        <dbReference type="ARBA" id="ARBA00022833"/>
    </source>
</evidence>
<reference evidence="10" key="1">
    <citation type="submission" date="2017-10" db="EMBL/GenBank/DDBJ databases">
        <title>Kefir isolates.</title>
        <authorList>
            <person name="Kim Y."/>
            <person name="Blasche S."/>
        </authorList>
    </citation>
    <scope>NUCLEOTIDE SEQUENCE [LARGE SCALE GENOMIC DNA]</scope>
    <source>
        <strain evidence="10">OG2-2</strain>
    </source>
</reference>
<feature type="active site" evidence="7">
    <location>
        <position position="277"/>
    </location>
</feature>
<dbReference type="InterPro" id="IPR001250">
    <property type="entry name" value="Man6P_Isoase-1"/>
</dbReference>
<evidence type="ECO:0000256" key="6">
    <source>
        <dbReference type="ARBA" id="ARBA00023235"/>
    </source>
</evidence>
<dbReference type="GO" id="GO:0005975">
    <property type="term" value="P:carbohydrate metabolic process"/>
    <property type="evidence" value="ECO:0007669"/>
    <property type="project" value="InterPro"/>
</dbReference>